<feature type="transmembrane region" description="Helical" evidence="6">
    <location>
        <begin position="191"/>
        <end position="213"/>
    </location>
</feature>
<reference evidence="8" key="1">
    <citation type="submission" date="2017-02" db="EMBL/GenBank/DDBJ databases">
        <title>Natronthermophilus aegyptiacus gen. nov.,sp. nov., an aerobic, extremely halophilic alkalithermophilic archaeon isolated from the athalassohaline Wadi An Natrun, Egypt.</title>
        <authorList>
            <person name="Zhao B."/>
        </authorList>
    </citation>
    <scope>NUCLEOTIDE SEQUENCE [LARGE SCALE GENOMIC DNA]</scope>
    <source>
        <strain evidence="8">JW/NM-HA 15</strain>
    </source>
</reference>
<dbReference type="AlphaFoldDB" id="A0A2Z2HQI3"/>
<name>A0A2Z2HQI3_9EURY</name>
<feature type="transmembrane region" description="Helical" evidence="6">
    <location>
        <begin position="96"/>
        <end position="117"/>
    </location>
</feature>
<feature type="transmembrane region" description="Helical" evidence="6">
    <location>
        <begin position="38"/>
        <end position="57"/>
    </location>
</feature>
<accession>A0A2Z2HQI3</accession>
<dbReference type="RefSeq" id="WP_086887787.1">
    <property type="nucleotide sequence ID" value="NZ_CP019893.1"/>
</dbReference>
<evidence type="ECO:0000256" key="3">
    <source>
        <dbReference type="ARBA" id="ARBA00022692"/>
    </source>
</evidence>
<evidence type="ECO:0000313" key="7">
    <source>
        <dbReference type="EMBL" id="ARS89410.1"/>
    </source>
</evidence>
<organism evidence="7 8">
    <name type="scientific">Natrarchaeobaculum aegyptiacum</name>
    <dbReference type="NCBI Taxonomy" id="745377"/>
    <lineage>
        <taxon>Archaea</taxon>
        <taxon>Methanobacteriati</taxon>
        <taxon>Methanobacteriota</taxon>
        <taxon>Stenosarchaea group</taxon>
        <taxon>Halobacteria</taxon>
        <taxon>Halobacteriales</taxon>
        <taxon>Natrialbaceae</taxon>
        <taxon>Natrarchaeobaculum</taxon>
    </lineage>
</organism>
<protein>
    <submittedName>
        <fullName evidence="7">Rhodopsin</fullName>
    </submittedName>
</protein>
<comment type="similarity">
    <text evidence="2">Belongs to the archaeal/bacterial/fungal opsin family.</text>
</comment>
<dbReference type="OrthoDB" id="330248at2157"/>
<feature type="transmembrane region" description="Helical" evidence="6">
    <location>
        <begin position="123"/>
        <end position="141"/>
    </location>
</feature>
<keyword evidence="5 6" id="KW-0472">Membrane</keyword>
<evidence type="ECO:0000256" key="2">
    <source>
        <dbReference type="ARBA" id="ARBA00008130"/>
    </source>
</evidence>
<dbReference type="SMART" id="SM01021">
    <property type="entry name" value="Bac_rhodopsin"/>
    <property type="match status" value="1"/>
</dbReference>
<evidence type="ECO:0000256" key="1">
    <source>
        <dbReference type="ARBA" id="ARBA00004141"/>
    </source>
</evidence>
<dbReference type="KEGG" id="naj:B1756_06370"/>
<evidence type="ECO:0000313" key="8">
    <source>
        <dbReference type="Proteomes" id="UP000250088"/>
    </source>
</evidence>
<keyword evidence="4 6" id="KW-1133">Transmembrane helix</keyword>
<sequence>MIEFMDTYMLELSGLVLVAVTVALFAWTRSLPARCRRFGYAIVLAPGAMAIAYLLMTPVETQFGVETDFLRFIGYTVMWVPIVYVLAAVAGVGRTLFLTLLGIVLGRVWITLIAWFLDGILGLLATLVPFALLAAGIYLLFGPYTESATATTDARALLFDKLKYLVVLAWIGLVVNGLVAADGLGLIATDFVGQVAVVYVEILLVTAFGVLTLTNADALEDLADAGWTTDTVGSLERVDGAEPDAAG</sequence>
<proteinExistence type="inferred from homology"/>
<feature type="transmembrane region" description="Helical" evidence="6">
    <location>
        <begin position="69"/>
        <end position="89"/>
    </location>
</feature>
<dbReference type="Proteomes" id="UP000250088">
    <property type="component" value="Chromosome"/>
</dbReference>
<evidence type="ECO:0000256" key="4">
    <source>
        <dbReference type="ARBA" id="ARBA00022989"/>
    </source>
</evidence>
<evidence type="ECO:0000256" key="6">
    <source>
        <dbReference type="SAM" id="Phobius"/>
    </source>
</evidence>
<comment type="subcellular location">
    <subcellularLocation>
        <location evidence="1">Membrane</location>
        <topology evidence="1">Multi-pass membrane protein</topology>
    </subcellularLocation>
</comment>
<dbReference type="EMBL" id="CP019893">
    <property type="protein sequence ID" value="ARS89410.1"/>
    <property type="molecule type" value="Genomic_DNA"/>
</dbReference>
<feature type="transmembrane region" description="Helical" evidence="6">
    <location>
        <begin position="12"/>
        <end position="31"/>
    </location>
</feature>
<feature type="transmembrane region" description="Helical" evidence="6">
    <location>
        <begin position="162"/>
        <end position="179"/>
    </location>
</feature>
<dbReference type="SUPFAM" id="SSF81321">
    <property type="entry name" value="Family A G protein-coupled receptor-like"/>
    <property type="match status" value="1"/>
</dbReference>
<dbReference type="Gene3D" id="1.20.1070.10">
    <property type="entry name" value="Rhodopsin 7-helix transmembrane proteins"/>
    <property type="match status" value="1"/>
</dbReference>
<keyword evidence="8" id="KW-1185">Reference proteome</keyword>
<evidence type="ECO:0000256" key="5">
    <source>
        <dbReference type="ARBA" id="ARBA00023136"/>
    </source>
</evidence>
<dbReference type="InterPro" id="IPR001425">
    <property type="entry name" value="Arc/bac/fun_rhodopsins"/>
</dbReference>
<dbReference type="GeneID" id="32893686"/>
<keyword evidence="3 6" id="KW-0812">Transmembrane</keyword>
<dbReference type="GO" id="GO:0016020">
    <property type="term" value="C:membrane"/>
    <property type="evidence" value="ECO:0007669"/>
    <property type="project" value="UniProtKB-SubCell"/>
</dbReference>
<gene>
    <name evidence="7" type="ORF">B1756_06370</name>
</gene>